<evidence type="ECO:0000313" key="2">
    <source>
        <dbReference type="Proteomes" id="UP001311232"/>
    </source>
</evidence>
<dbReference type="Proteomes" id="UP001311232">
    <property type="component" value="Unassembled WGS sequence"/>
</dbReference>
<sequence length="154" mass="16867">MQQQENEARVLDGEDIEILPSPLLLEEMQWRCSGPFEAGARTTGEWTRLKLLLSISSMRTTSPPSSMPQPELPSSFPVLSPALPPPHARDNAIVAAAAVVEMPPLFCYLVLGRLFIGTSSTFHSPEFFAAFRCSFSTLQWSSAESAFFDSLCAA</sequence>
<evidence type="ECO:0000313" key="1">
    <source>
        <dbReference type="EMBL" id="KAK5610506.1"/>
    </source>
</evidence>
<keyword evidence="2" id="KW-1185">Reference proteome</keyword>
<gene>
    <name evidence="1" type="ORF">CRENBAI_003835</name>
</gene>
<dbReference type="AlphaFoldDB" id="A0AAV9RND3"/>
<name>A0AAV9RND3_9TELE</name>
<dbReference type="EMBL" id="JAHHUM010001562">
    <property type="protein sequence ID" value="KAK5610506.1"/>
    <property type="molecule type" value="Genomic_DNA"/>
</dbReference>
<reference evidence="1 2" key="1">
    <citation type="submission" date="2021-06" db="EMBL/GenBank/DDBJ databases">
        <authorList>
            <person name="Palmer J.M."/>
        </authorList>
    </citation>
    <scope>NUCLEOTIDE SEQUENCE [LARGE SCALE GENOMIC DNA]</scope>
    <source>
        <strain evidence="1 2">MEX-2019</strain>
        <tissue evidence="1">Muscle</tissue>
    </source>
</reference>
<comment type="caution">
    <text evidence="1">The sequence shown here is derived from an EMBL/GenBank/DDBJ whole genome shotgun (WGS) entry which is preliminary data.</text>
</comment>
<protein>
    <submittedName>
        <fullName evidence="1">Uncharacterized protein</fullName>
    </submittedName>
</protein>
<organism evidence="1 2">
    <name type="scientific">Crenichthys baileyi</name>
    <name type="common">White River springfish</name>
    <dbReference type="NCBI Taxonomy" id="28760"/>
    <lineage>
        <taxon>Eukaryota</taxon>
        <taxon>Metazoa</taxon>
        <taxon>Chordata</taxon>
        <taxon>Craniata</taxon>
        <taxon>Vertebrata</taxon>
        <taxon>Euteleostomi</taxon>
        <taxon>Actinopterygii</taxon>
        <taxon>Neopterygii</taxon>
        <taxon>Teleostei</taxon>
        <taxon>Neoteleostei</taxon>
        <taxon>Acanthomorphata</taxon>
        <taxon>Ovalentaria</taxon>
        <taxon>Atherinomorphae</taxon>
        <taxon>Cyprinodontiformes</taxon>
        <taxon>Goodeidae</taxon>
        <taxon>Crenichthys</taxon>
    </lineage>
</organism>
<accession>A0AAV9RND3</accession>
<proteinExistence type="predicted"/>